<dbReference type="SUPFAM" id="SSF57567">
    <property type="entry name" value="Serine protease inhibitors"/>
    <property type="match status" value="1"/>
</dbReference>
<dbReference type="PANTHER" id="PTHR23259">
    <property type="entry name" value="RIDDLE"/>
    <property type="match status" value="1"/>
</dbReference>
<dbReference type="FunFam" id="2.10.25.10:FF:000674">
    <property type="entry name" value="Mucin-2"/>
    <property type="match status" value="1"/>
</dbReference>
<dbReference type="PANTHER" id="PTHR23259:SF70">
    <property type="entry name" value="ACCESSORY GLAND PROTEIN ACP62F-RELATED"/>
    <property type="match status" value="1"/>
</dbReference>
<proteinExistence type="predicted"/>
<evidence type="ECO:0000256" key="3">
    <source>
        <dbReference type="SAM" id="SignalP"/>
    </source>
</evidence>
<dbReference type="AlphaFoldDB" id="A0A9N8L143"/>
<accession>A0A9N8L143</accession>
<evidence type="ECO:0000256" key="2">
    <source>
        <dbReference type="ARBA" id="ARBA00023157"/>
    </source>
</evidence>
<evidence type="ECO:0000256" key="1">
    <source>
        <dbReference type="ARBA" id="ARBA00022690"/>
    </source>
</evidence>
<dbReference type="InterPro" id="IPR036084">
    <property type="entry name" value="Ser_inhib-like_sf"/>
</dbReference>
<keyword evidence="6" id="KW-1185">Reference proteome</keyword>
<dbReference type="OrthoDB" id="6236007at2759"/>
<dbReference type="GO" id="GO:0030414">
    <property type="term" value="F:peptidase inhibitor activity"/>
    <property type="evidence" value="ECO:0007669"/>
    <property type="project" value="UniProtKB-KW"/>
</dbReference>
<keyword evidence="1" id="KW-0646">Protease inhibitor</keyword>
<dbReference type="InterPro" id="IPR051368">
    <property type="entry name" value="SerProtInhib-TIL_Domain"/>
</dbReference>
<evidence type="ECO:0000313" key="6">
    <source>
        <dbReference type="Proteomes" id="UP001154114"/>
    </source>
</evidence>
<dbReference type="Proteomes" id="UP001154114">
    <property type="component" value="Chromosome 8"/>
</dbReference>
<keyword evidence="2" id="KW-1015">Disulfide bond</keyword>
<feature type="signal peptide" evidence="3">
    <location>
        <begin position="1"/>
        <end position="16"/>
    </location>
</feature>
<name>A0A9N8L143_CHRIL</name>
<gene>
    <name evidence="5" type="ORF">CINC_LOCUS12750</name>
</gene>
<organism evidence="5 6">
    <name type="scientific">Chrysodeixis includens</name>
    <name type="common">Soybean looper</name>
    <name type="synonym">Pseudoplusia includens</name>
    <dbReference type="NCBI Taxonomy" id="689277"/>
    <lineage>
        <taxon>Eukaryota</taxon>
        <taxon>Metazoa</taxon>
        <taxon>Ecdysozoa</taxon>
        <taxon>Arthropoda</taxon>
        <taxon>Hexapoda</taxon>
        <taxon>Insecta</taxon>
        <taxon>Pterygota</taxon>
        <taxon>Neoptera</taxon>
        <taxon>Endopterygota</taxon>
        <taxon>Lepidoptera</taxon>
        <taxon>Glossata</taxon>
        <taxon>Ditrysia</taxon>
        <taxon>Noctuoidea</taxon>
        <taxon>Noctuidae</taxon>
        <taxon>Plusiinae</taxon>
        <taxon>Chrysodeixis</taxon>
    </lineage>
</organism>
<dbReference type="Pfam" id="PF01826">
    <property type="entry name" value="TIL"/>
    <property type="match status" value="1"/>
</dbReference>
<sequence>MLTLFIVLFSCYTVLCHEVNNIGVDSTSFDNCRADEEWRCIEACPGEHTCNDRYNRTICTDSDYLKPCLPMCICKHPKYLRAVNGTCITDEECDKLKCPGANEYPSCSLGCDVKCATLGEPNCVRQVCEPGCFCDEGFARDADGNCIPIENCAEYSGLWFRNAKRSLSSTLSYMYSYWDTFIRIIKLVI</sequence>
<feature type="chain" id="PRO_5040227648" description="TIL domain-containing protein" evidence="3">
    <location>
        <begin position="17"/>
        <end position="189"/>
    </location>
</feature>
<evidence type="ECO:0000259" key="4">
    <source>
        <dbReference type="Pfam" id="PF01826"/>
    </source>
</evidence>
<keyword evidence="3" id="KW-0732">Signal</keyword>
<dbReference type="EMBL" id="LR824011">
    <property type="protein sequence ID" value="CAD0198477.1"/>
    <property type="molecule type" value="Genomic_DNA"/>
</dbReference>
<protein>
    <recommendedName>
        <fullName evidence="4">TIL domain-containing protein</fullName>
    </recommendedName>
</protein>
<feature type="domain" description="TIL" evidence="4">
    <location>
        <begin position="98"/>
        <end position="152"/>
    </location>
</feature>
<evidence type="ECO:0000313" key="5">
    <source>
        <dbReference type="EMBL" id="CAD0198477.1"/>
    </source>
</evidence>
<dbReference type="InterPro" id="IPR002919">
    <property type="entry name" value="TIL_dom"/>
</dbReference>
<dbReference type="CDD" id="cd19941">
    <property type="entry name" value="TIL"/>
    <property type="match status" value="2"/>
</dbReference>
<dbReference type="Gene3D" id="2.10.25.10">
    <property type="entry name" value="Laminin"/>
    <property type="match status" value="2"/>
</dbReference>
<reference evidence="5" key="1">
    <citation type="submission" date="2021-12" db="EMBL/GenBank/DDBJ databases">
        <authorList>
            <person name="King R."/>
        </authorList>
    </citation>
    <scope>NUCLEOTIDE SEQUENCE</scope>
</reference>